<accession>A0A8H4PTV5</accession>
<dbReference type="AlphaFoldDB" id="A0A8H4PTV5"/>
<organism evidence="2 3">
    <name type="scientific">Ophiocordyceps sinensis</name>
    <dbReference type="NCBI Taxonomy" id="72228"/>
    <lineage>
        <taxon>Eukaryota</taxon>
        <taxon>Fungi</taxon>
        <taxon>Dikarya</taxon>
        <taxon>Ascomycota</taxon>
        <taxon>Pezizomycotina</taxon>
        <taxon>Sordariomycetes</taxon>
        <taxon>Hypocreomycetidae</taxon>
        <taxon>Hypocreales</taxon>
        <taxon>Ophiocordycipitaceae</taxon>
        <taxon>Ophiocordyceps</taxon>
    </lineage>
</organism>
<evidence type="ECO:0000313" key="3">
    <source>
        <dbReference type="Proteomes" id="UP000557566"/>
    </source>
</evidence>
<feature type="compositionally biased region" description="Basic residues" evidence="1">
    <location>
        <begin position="16"/>
        <end position="28"/>
    </location>
</feature>
<evidence type="ECO:0000313" key="2">
    <source>
        <dbReference type="EMBL" id="KAF4510359.1"/>
    </source>
</evidence>
<reference evidence="2 3" key="1">
    <citation type="journal article" date="2020" name="Genome Biol. Evol.">
        <title>A new high-quality draft genome assembly of the Chinese cordyceps Ophiocordyceps sinensis.</title>
        <authorList>
            <person name="Shu R."/>
            <person name="Zhang J."/>
            <person name="Meng Q."/>
            <person name="Zhang H."/>
            <person name="Zhou G."/>
            <person name="Li M."/>
            <person name="Wu P."/>
            <person name="Zhao Y."/>
            <person name="Chen C."/>
            <person name="Qin Q."/>
        </authorList>
    </citation>
    <scope>NUCLEOTIDE SEQUENCE [LARGE SCALE GENOMIC DNA]</scope>
    <source>
        <strain evidence="2 3">IOZ07</strain>
    </source>
</reference>
<dbReference type="Proteomes" id="UP000557566">
    <property type="component" value="Unassembled WGS sequence"/>
</dbReference>
<gene>
    <name evidence="2" type="ORF">G6O67_002250</name>
</gene>
<sequence>MFGVSIPHSSSLSLQKSRRHGSTRMHHGHARACFSQVTGGGILPPILWKGGSFVFARIVVDGVRIVSGKSSSSDSVHPV</sequence>
<dbReference type="EMBL" id="JAAVMX010000003">
    <property type="protein sequence ID" value="KAF4510359.1"/>
    <property type="molecule type" value="Genomic_DNA"/>
</dbReference>
<evidence type="ECO:0000256" key="1">
    <source>
        <dbReference type="SAM" id="MobiDB-lite"/>
    </source>
</evidence>
<name>A0A8H4PTV5_9HYPO</name>
<comment type="caution">
    <text evidence="2">The sequence shown here is derived from an EMBL/GenBank/DDBJ whole genome shotgun (WGS) entry which is preliminary data.</text>
</comment>
<keyword evidence="3" id="KW-1185">Reference proteome</keyword>
<proteinExistence type="predicted"/>
<protein>
    <submittedName>
        <fullName evidence="2">Uncharacterized protein</fullName>
    </submittedName>
</protein>
<feature type="region of interest" description="Disordered" evidence="1">
    <location>
        <begin position="1"/>
        <end position="28"/>
    </location>
</feature>